<comment type="caution">
    <text evidence="2">The sequence shown here is derived from an EMBL/GenBank/DDBJ whole genome shotgun (WGS) entry which is preliminary data.</text>
</comment>
<organism evidence="2 3">
    <name type="scientific">Sedimentitalea todarodis</name>
    <dbReference type="NCBI Taxonomy" id="1631240"/>
    <lineage>
        <taxon>Bacteria</taxon>
        <taxon>Pseudomonadati</taxon>
        <taxon>Pseudomonadota</taxon>
        <taxon>Alphaproteobacteria</taxon>
        <taxon>Rhodobacterales</taxon>
        <taxon>Paracoccaceae</taxon>
        <taxon>Sedimentitalea</taxon>
    </lineage>
</organism>
<keyword evidence="1" id="KW-0732">Signal</keyword>
<dbReference type="RefSeq" id="WP_316777722.1">
    <property type="nucleotide sequence ID" value="NZ_JASMWN010000011.1"/>
</dbReference>
<sequence>MFRMIARFFALVLAVPAMAQTPEWQFQSSDDGSFFTGSIITSDDRDMMFLCGERSPQGLTALQTGNMEPDITPRDSLRLYMSDKLIGRHDGVTQERQDVLLVAGATGYRLPVVIWNELFSTWEVDLPATDPAFSMIAEQADFEVRSNAGSRVITSIGLRRAHATLTAHCQSMFTAIGQPWHTVAPAAAPQVSMRQIAEAAIQSGCGGPATKGPKTFLSGEIDGDGTEDVVVFWGEITCSGGYPRPYCGASMCSAQIFASARHARGERPEDLLAQAVWLQPLSNGNMGVVTVGSLATCQNRPNCEFIWYWNGREIVQLN</sequence>
<name>A0ABU3VFV7_9RHOB</name>
<gene>
    <name evidence="2" type="ORF">QO231_14520</name>
</gene>
<evidence type="ECO:0000313" key="2">
    <source>
        <dbReference type="EMBL" id="MDU9005064.1"/>
    </source>
</evidence>
<dbReference type="EMBL" id="JASMWN010000011">
    <property type="protein sequence ID" value="MDU9005064.1"/>
    <property type="molecule type" value="Genomic_DNA"/>
</dbReference>
<proteinExistence type="predicted"/>
<protein>
    <submittedName>
        <fullName evidence="2">Uncharacterized protein</fullName>
    </submittedName>
</protein>
<evidence type="ECO:0000313" key="3">
    <source>
        <dbReference type="Proteomes" id="UP001255416"/>
    </source>
</evidence>
<feature type="chain" id="PRO_5045371898" evidence="1">
    <location>
        <begin position="20"/>
        <end position="318"/>
    </location>
</feature>
<reference evidence="3" key="1">
    <citation type="submission" date="2023-05" db="EMBL/GenBank/DDBJ databases">
        <title>Sedimentitalea sp. nov. JM2-8.</title>
        <authorList>
            <person name="Huang J."/>
        </authorList>
    </citation>
    <scope>NUCLEOTIDE SEQUENCE [LARGE SCALE GENOMIC DNA]</scope>
    <source>
        <strain evidence="3">KHS03</strain>
    </source>
</reference>
<accession>A0ABU3VFV7</accession>
<evidence type="ECO:0000256" key="1">
    <source>
        <dbReference type="SAM" id="SignalP"/>
    </source>
</evidence>
<feature type="signal peptide" evidence="1">
    <location>
        <begin position="1"/>
        <end position="19"/>
    </location>
</feature>
<dbReference type="Proteomes" id="UP001255416">
    <property type="component" value="Unassembled WGS sequence"/>
</dbReference>
<keyword evidence="3" id="KW-1185">Reference proteome</keyword>